<evidence type="ECO:0000256" key="4">
    <source>
        <dbReference type="ARBA" id="ARBA00023015"/>
    </source>
</evidence>
<dbReference type="PANTHER" id="PTHR43547:SF2">
    <property type="entry name" value="HYBRID SIGNAL TRANSDUCTION HISTIDINE KINASE C"/>
    <property type="match status" value="1"/>
</dbReference>
<proteinExistence type="predicted"/>
<dbReference type="AlphaFoldDB" id="A0A0E9LT66"/>
<feature type="domain" description="Response regulatory" evidence="12">
    <location>
        <begin position="667"/>
        <end position="782"/>
    </location>
</feature>
<dbReference type="PROSITE" id="PS00041">
    <property type="entry name" value="HTH_ARAC_FAMILY_1"/>
    <property type="match status" value="1"/>
</dbReference>
<comment type="caution">
    <text evidence="13">The sequence shown here is derived from an EMBL/GenBank/DDBJ whole genome shotgun (WGS) entry which is preliminary data.</text>
</comment>
<dbReference type="InterPro" id="IPR025997">
    <property type="entry name" value="SBP_2_dom"/>
</dbReference>
<evidence type="ECO:0000256" key="7">
    <source>
        <dbReference type="PROSITE-ProRule" id="PRU00169"/>
    </source>
</evidence>
<dbReference type="PROSITE" id="PS50109">
    <property type="entry name" value="HIS_KIN"/>
    <property type="match status" value="1"/>
</dbReference>
<evidence type="ECO:0000259" key="12">
    <source>
        <dbReference type="PROSITE" id="PS50110"/>
    </source>
</evidence>
<dbReference type="Pfam" id="PF13407">
    <property type="entry name" value="Peripla_BP_4"/>
    <property type="match status" value="1"/>
</dbReference>
<dbReference type="SUPFAM" id="SSF53822">
    <property type="entry name" value="Periplasmic binding protein-like I"/>
    <property type="match status" value="1"/>
</dbReference>
<organism evidence="13 14">
    <name type="scientific">Geofilum rubicundum JCM 15548</name>
    <dbReference type="NCBI Taxonomy" id="1236989"/>
    <lineage>
        <taxon>Bacteria</taxon>
        <taxon>Pseudomonadati</taxon>
        <taxon>Bacteroidota</taxon>
        <taxon>Bacteroidia</taxon>
        <taxon>Marinilabiliales</taxon>
        <taxon>Marinilabiliaceae</taxon>
        <taxon>Geofilum</taxon>
    </lineage>
</organism>
<dbReference type="InterPro" id="IPR004358">
    <property type="entry name" value="Sig_transdc_His_kin-like_C"/>
</dbReference>
<keyword evidence="14" id="KW-1185">Reference proteome</keyword>
<dbReference type="SUPFAM" id="SSF52172">
    <property type="entry name" value="CheY-like"/>
    <property type="match status" value="1"/>
</dbReference>
<dbReference type="SMART" id="SM00387">
    <property type="entry name" value="HATPase_c"/>
    <property type="match status" value="1"/>
</dbReference>
<feature type="transmembrane region" description="Helical" evidence="9">
    <location>
        <begin position="335"/>
        <end position="355"/>
    </location>
</feature>
<dbReference type="InterPro" id="IPR011006">
    <property type="entry name" value="CheY-like_superfamily"/>
</dbReference>
<dbReference type="SUPFAM" id="SSF47384">
    <property type="entry name" value="Homodimeric domain of signal transducing histidine kinase"/>
    <property type="match status" value="1"/>
</dbReference>
<keyword evidence="5 13" id="KW-0238">DNA-binding</keyword>
<dbReference type="Pfam" id="PF00072">
    <property type="entry name" value="Response_reg"/>
    <property type="match status" value="1"/>
</dbReference>
<dbReference type="InterPro" id="IPR003594">
    <property type="entry name" value="HATPase_dom"/>
</dbReference>
<evidence type="ECO:0000256" key="9">
    <source>
        <dbReference type="SAM" id="Phobius"/>
    </source>
</evidence>
<dbReference type="PROSITE" id="PS01124">
    <property type="entry name" value="HTH_ARAC_FAMILY_2"/>
    <property type="match status" value="1"/>
</dbReference>
<dbReference type="Gene3D" id="6.10.250.850">
    <property type="match status" value="1"/>
</dbReference>
<feature type="coiled-coil region" evidence="8">
    <location>
        <begin position="368"/>
        <end position="402"/>
    </location>
</feature>
<dbReference type="Gene3D" id="3.40.50.2300">
    <property type="match status" value="3"/>
</dbReference>
<dbReference type="InterPro" id="IPR036097">
    <property type="entry name" value="HisK_dim/P_sf"/>
</dbReference>
<dbReference type="GO" id="GO:0043565">
    <property type="term" value="F:sequence-specific DNA binding"/>
    <property type="evidence" value="ECO:0007669"/>
    <property type="project" value="InterPro"/>
</dbReference>
<dbReference type="PRINTS" id="PR00344">
    <property type="entry name" value="BCTRLSENSOR"/>
</dbReference>
<feature type="domain" description="Histidine kinase" evidence="11">
    <location>
        <begin position="409"/>
        <end position="626"/>
    </location>
</feature>
<dbReference type="InterPro" id="IPR009057">
    <property type="entry name" value="Homeodomain-like_sf"/>
</dbReference>
<dbReference type="SUPFAM" id="SSF55874">
    <property type="entry name" value="ATPase domain of HSP90 chaperone/DNA topoisomerase II/histidine kinase"/>
    <property type="match status" value="1"/>
</dbReference>
<dbReference type="CDD" id="cd17574">
    <property type="entry name" value="REC_OmpR"/>
    <property type="match status" value="1"/>
</dbReference>
<sequence>MIRGLLFGLLIAVLFHSCERKSRKMVIGVSQCSDDAWRDKMNMEMLHETALHSNIELIVLSANDNNEQQIQHIQQLIDQKVDLLIISPNEAAPLTPVVEKAYDLGFPVLLVDRKILSDRYTAFIGADNYAIGQEVGTYVSTVLGRAGTVLEIKGLEGSTPAIDRNQGFYSTTSRFPDLKVVESFDAEWSEDIAYEKTLAFLNSQKRVDLIFAHNDRMASGAFKAAKELGIQDSIAFVGIDALPGEDGGIEKVLEKELTATFIYPTGGDRIIQLALKILNDETYEKNNPLVTAVVDFTNARVLKLQSDEILDQRDKIDYFNTRIDVFTSQYAMQQYLLYSAIAIVLLLVVLSLVQYRAYRSKTLMTIKLEQKNDAISKQKQIVEEQRDQLVELSRKLEEATFAKLMFFTNISHEFRTPLTLIAGPLGTLLESEDLKSNQKRLLTLAQRNVEILLKLVDQIIDFRKFETGQLHLDLQWGDIKQVIESWNESVQELAIKKRVRLSFSSMSDVSYTMPFDLLKFESIYLNLLSNALKFTPSDGFIKVNLAQIEKDGQPFLSIEVSNSGKGIPKENRDRLFDRYYQIESGAGGSGIGLAIVKAFAELHRGSVEVVGDTSSTTFKVLLPYHQPVAEIGKHSPEAIADRPMIPVVPQPTKDPFVNEQDIDDRQKVLVIDDNPEICSYVRLILESKFLVLEAEDGLSGYKIAMKHVPDLIISDVMMPGMDGVDLSRKLKTEISTSHIPIILLTACSLDEQRITGLESGADDYISKPFNVKILEARIQNLLENRKRLKEVFSAGFFSKSDSPELDKDADQSFINKFRHLLEDNYTESELNVEDLGRNMGLSRSQLYRKTKALTNYSPNELLRIMRLQKAQELINTSELSVSEIAYRVGFTSPSYFAKCFKDYYDKSPTDYQK</sequence>
<dbReference type="Pfam" id="PF00512">
    <property type="entry name" value="HisKA"/>
    <property type="match status" value="1"/>
</dbReference>
<gene>
    <name evidence="13" type="ORF">JCM15548_1577</name>
</gene>
<dbReference type="PROSITE" id="PS50110">
    <property type="entry name" value="RESPONSE_REGULATORY"/>
    <property type="match status" value="1"/>
</dbReference>
<dbReference type="Proteomes" id="UP000032900">
    <property type="component" value="Unassembled WGS sequence"/>
</dbReference>
<keyword evidence="6" id="KW-0804">Transcription</keyword>
<dbReference type="GO" id="GO:0003700">
    <property type="term" value="F:DNA-binding transcription factor activity"/>
    <property type="evidence" value="ECO:0007669"/>
    <property type="project" value="InterPro"/>
</dbReference>
<dbReference type="SMART" id="SM00388">
    <property type="entry name" value="HisKA"/>
    <property type="match status" value="1"/>
</dbReference>
<dbReference type="OrthoDB" id="358279at2"/>
<feature type="domain" description="HTH araC/xylS-type" evidence="10">
    <location>
        <begin position="815"/>
        <end position="913"/>
    </location>
</feature>
<evidence type="ECO:0000313" key="14">
    <source>
        <dbReference type="Proteomes" id="UP000032900"/>
    </source>
</evidence>
<dbReference type="STRING" id="1236989.JCM15548_1577"/>
<keyword evidence="9" id="KW-0812">Transmembrane</keyword>
<evidence type="ECO:0000313" key="13">
    <source>
        <dbReference type="EMBL" id="GAO28478.1"/>
    </source>
</evidence>
<dbReference type="InterPro" id="IPR028082">
    <property type="entry name" value="Peripla_BP_I"/>
</dbReference>
<evidence type="ECO:0000256" key="3">
    <source>
        <dbReference type="ARBA" id="ARBA00022553"/>
    </source>
</evidence>
<dbReference type="Gene3D" id="3.30.565.10">
    <property type="entry name" value="Histidine kinase-like ATPase, C-terminal domain"/>
    <property type="match status" value="1"/>
</dbReference>
<evidence type="ECO:0000256" key="6">
    <source>
        <dbReference type="ARBA" id="ARBA00023163"/>
    </source>
</evidence>
<evidence type="ECO:0000256" key="8">
    <source>
        <dbReference type="SAM" id="Coils"/>
    </source>
</evidence>
<dbReference type="GO" id="GO:0000155">
    <property type="term" value="F:phosphorelay sensor kinase activity"/>
    <property type="evidence" value="ECO:0007669"/>
    <property type="project" value="InterPro"/>
</dbReference>
<evidence type="ECO:0000256" key="2">
    <source>
        <dbReference type="ARBA" id="ARBA00012438"/>
    </source>
</evidence>
<dbReference type="InterPro" id="IPR036890">
    <property type="entry name" value="HATPase_C_sf"/>
</dbReference>
<dbReference type="InterPro" id="IPR003661">
    <property type="entry name" value="HisK_dim/P_dom"/>
</dbReference>
<keyword evidence="4" id="KW-0805">Transcription regulation</keyword>
<dbReference type="InterPro" id="IPR001789">
    <property type="entry name" value="Sig_transdc_resp-reg_receiver"/>
</dbReference>
<keyword evidence="9" id="KW-1133">Transmembrane helix</keyword>
<dbReference type="EC" id="2.7.13.3" evidence="2"/>
<comment type="catalytic activity">
    <reaction evidence="1">
        <text>ATP + protein L-histidine = ADP + protein N-phospho-L-histidine.</text>
        <dbReference type="EC" id="2.7.13.3"/>
    </reaction>
</comment>
<dbReference type="InterPro" id="IPR018062">
    <property type="entry name" value="HTH_AraC-typ_CS"/>
</dbReference>
<dbReference type="SMART" id="SM00448">
    <property type="entry name" value="REC"/>
    <property type="match status" value="1"/>
</dbReference>
<dbReference type="FunFam" id="3.40.50.2300:FF:000138">
    <property type="entry name" value="Two-component system sensor histidine kinase/response regulator"/>
    <property type="match status" value="1"/>
</dbReference>
<dbReference type="SUPFAM" id="SSF46689">
    <property type="entry name" value="Homeodomain-like"/>
    <property type="match status" value="1"/>
</dbReference>
<keyword evidence="8" id="KW-0175">Coiled coil</keyword>
<dbReference type="CDD" id="cd00082">
    <property type="entry name" value="HisKA"/>
    <property type="match status" value="1"/>
</dbReference>
<dbReference type="Gene3D" id="1.10.287.130">
    <property type="match status" value="1"/>
</dbReference>
<dbReference type="PANTHER" id="PTHR43547">
    <property type="entry name" value="TWO-COMPONENT HISTIDINE KINASE"/>
    <property type="match status" value="1"/>
</dbReference>
<reference evidence="13 14" key="1">
    <citation type="journal article" date="2015" name="Microbes Environ.">
        <title>Distribution and evolution of nitrogen fixation genes in the phylum bacteroidetes.</title>
        <authorList>
            <person name="Inoue J."/>
            <person name="Oshima K."/>
            <person name="Suda W."/>
            <person name="Sakamoto M."/>
            <person name="Iino T."/>
            <person name="Noda S."/>
            <person name="Hongoh Y."/>
            <person name="Hattori M."/>
            <person name="Ohkuma M."/>
        </authorList>
    </citation>
    <scope>NUCLEOTIDE SEQUENCE [LARGE SCALE GENOMIC DNA]</scope>
    <source>
        <strain evidence="13">JCM 15548</strain>
    </source>
</reference>
<name>A0A0E9LT66_9BACT</name>
<feature type="modified residue" description="4-aspartylphosphate" evidence="7">
    <location>
        <position position="715"/>
    </location>
</feature>
<accession>A0A0E9LT66</accession>
<dbReference type="SMART" id="SM00342">
    <property type="entry name" value="HTH_ARAC"/>
    <property type="match status" value="1"/>
</dbReference>
<dbReference type="Pfam" id="PF02518">
    <property type="entry name" value="HATPase_c"/>
    <property type="match status" value="1"/>
</dbReference>
<keyword evidence="9" id="KW-0472">Membrane</keyword>
<protein>
    <recommendedName>
        <fullName evidence="2">histidine kinase</fullName>
        <ecNumber evidence="2">2.7.13.3</ecNumber>
    </recommendedName>
</protein>
<evidence type="ECO:0000259" key="10">
    <source>
        <dbReference type="PROSITE" id="PS01124"/>
    </source>
</evidence>
<keyword evidence="3 7" id="KW-0597">Phosphoprotein</keyword>
<dbReference type="EMBL" id="BAZW01000003">
    <property type="protein sequence ID" value="GAO28478.1"/>
    <property type="molecule type" value="Genomic_DNA"/>
</dbReference>
<evidence type="ECO:0000259" key="11">
    <source>
        <dbReference type="PROSITE" id="PS50109"/>
    </source>
</evidence>
<evidence type="ECO:0000256" key="5">
    <source>
        <dbReference type="ARBA" id="ARBA00023125"/>
    </source>
</evidence>
<dbReference type="InterPro" id="IPR005467">
    <property type="entry name" value="His_kinase_dom"/>
</dbReference>
<dbReference type="FunFam" id="1.10.287.130:FF:000045">
    <property type="entry name" value="Two-component system sensor histidine kinase/response regulator"/>
    <property type="match status" value="1"/>
</dbReference>
<dbReference type="InterPro" id="IPR018060">
    <property type="entry name" value="HTH_AraC"/>
</dbReference>
<evidence type="ECO:0000256" key="1">
    <source>
        <dbReference type="ARBA" id="ARBA00000085"/>
    </source>
</evidence>
<dbReference type="Gene3D" id="1.10.10.60">
    <property type="entry name" value="Homeodomain-like"/>
    <property type="match status" value="1"/>
</dbReference>
<dbReference type="CDD" id="cd06308">
    <property type="entry name" value="PBP1_sensor_kinase-like"/>
    <property type="match status" value="1"/>
</dbReference>
<dbReference type="Pfam" id="PF12833">
    <property type="entry name" value="HTH_18"/>
    <property type="match status" value="1"/>
</dbReference>